<gene>
    <name evidence="2" type="ORF">BKG62_03310</name>
</gene>
<name>A0AB73LHB9_MYCCH</name>
<dbReference type="EMBL" id="MLHW01000001">
    <property type="protein sequence ID" value="OHT55213.1"/>
    <property type="molecule type" value="Genomic_DNA"/>
</dbReference>
<proteinExistence type="predicted"/>
<comment type="caution">
    <text evidence="2">The sequence shown here is derived from an EMBL/GenBank/DDBJ whole genome shotgun (WGS) entry which is preliminary data.</text>
</comment>
<dbReference type="Proteomes" id="UP000180113">
    <property type="component" value="Unassembled WGS sequence"/>
</dbReference>
<keyword evidence="1" id="KW-1133">Transmembrane helix</keyword>
<evidence type="ECO:0008006" key="4">
    <source>
        <dbReference type="Google" id="ProtNLM"/>
    </source>
</evidence>
<dbReference type="RefSeq" id="WP_030095040.1">
    <property type="nucleotide sequence ID" value="NZ_CP058976.1"/>
</dbReference>
<feature type="transmembrane region" description="Helical" evidence="1">
    <location>
        <begin position="31"/>
        <end position="51"/>
    </location>
</feature>
<keyword evidence="1" id="KW-0812">Transmembrane</keyword>
<dbReference type="AlphaFoldDB" id="A0AB73LHB9"/>
<protein>
    <recommendedName>
        <fullName evidence="4">UsfY protein</fullName>
    </recommendedName>
</protein>
<evidence type="ECO:0000313" key="3">
    <source>
        <dbReference type="Proteomes" id="UP000180113"/>
    </source>
</evidence>
<reference evidence="2 3" key="1">
    <citation type="submission" date="2016-10" db="EMBL/GenBank/DDBJ databases">
        <title>Evaluation of Human, Animal and Environmental Mycobacterium chelonae Isolates by Core Genome Phylogenomic Analysis, Targeted Gene Comparison, and Anti-microbial Susceptibility Patterns: A Tale of Mistaken Identities.</title>
        <authorList>
            <person name="Fogelson S.B."/>
            <person name="Camus A.C."/>
            <person name="Lorenz W."/>
            <person name="Vasireddy R."/>
            <person name="Vasireddy S."/>
            <person name="Smith T."/>
            <person name="Brown-Elliott B.A."/>
            <person name="Wallace R.J.Jr."/>
            <person name="Hasan N.A."/>
            <person name="Reischl U."/>
            <person name="Sanchez S."/>
        </authorList>
    </citation>
    <scope>NUCLEOTIDE SEQUENCE [LARGE SCALE GENOMIC DNA]</scope>
    <source>
        <strain evidence="2 3">42895</strain>
    </source>
</reference>
<sequence length="73" mass="7739">MDTKAGQWIGSLMFAGGLVAAFLSGQVAKDGGQAVTCFIVAIVGLIIYLASVGRSLSEHAREAERDDDQRGRR</sequence>
<evidence type="ECO:0000313" key="2">
    <source>
        <dbReference type="EMBL" id="OHT55213.1"/>
    </source>
</evidence>
<keyword evidence="1" id="KW-0472">Membrane</keyword>
<feature type="transmembrane region" description="Helical" evidence="1">
    <location>
        <begin position="7"/>
        <end position="25"/>
    </location>
</feature>
<accession>A0AB73LHB9</accession>
<organism evidence="2 3">
    <name type="scientific">Mycobacteroides chelonae</name>
    <name type="common">Mycobacterium chelonae</name>
    <dbReference type="NCBI Taxonomy" id="1774"/>
    <lineage>
        <taxon>Bacteria</taxon>
        <taxon>Bacillati</taxon>
        <taxon>Actinomycetota</taxon>
        <taxon>Actinomycetes</taxon>
        <taxon>Mycobacteriales</taxon>
        <taxon>Mycobacteriaceae</taxon>
        <taxon>Mycobacteroides</taxon>
    </lineage>
</organism>
<evidence type="ECO:0000256" key="1">
    <source>
        <dbReference type="SAM" id="Phobius"/>
    </source>
</evidence>